<keyword evidence="3" id="KW-1185">Reference proteome</keyword>
<evidence type="ECO:0000313" key="3">
    <source>
        <dbReference type="Proteomes" id="UP000093391"/>
    </source>
</evidence>
<dbReference type="EMBL" id="CP016895">
    <property type="protein sequence ID" value="AOA58208.1"/>
    <property type="molecule type" value="Genomic_DNA"/>
</dbReference>
<reference evidence="2 3" key="1">
    <citation type="submission" date="2016-08" db="EMBL/GenBank/DDBJ databases">
        <authorList>
            <person name="Seilhamer J.J."/>
        </authorList>
    </citation>
    <scope>NUCLEOTIDE SEQUENCE [LARGE SCALE GENOMIC DNA]</scope>
    <source>
        <strain evidence="2 3">BRTC-1</strain>
    </source>
</reference>
<name>A0A1B2LZ26_9GAMM</name>
<accession>A0A1B2LZ26</accession>
<dbReference type="Proteomes" id="UP000093391">
    <property type="component" value="Chromosome"/>
</dbReference>
<feature type="domain" description="Phage head morphogenesis" evidence="1">
    <location>
        <begin position="152"/>
        <end position="264"/>
    </location>
</feature>
<proteinExistence type="predicted"/>
<evidence type="ECO:0000313" key="2">
    <source>
        <dbReference type="EMBL" id="AOA58208.1"/>
    </source>
</evidence>
<protein>
    <submittedName>
        <fullName evidence="2">Phage head morphogenesis protein</fullName>
    </submittedName>
</protein>
<sequence length="368" mass="41822">MSNQVDQALIDALTQHNTYLQRLSTTAVMALLQKFDQVSLQMLRILRDQLEELSEPELVALSGARYTTPQLKELQGTLKAWQQSISESLPELFTESAIGLAAYEVAYIYKLANKKAPAITGESQFKKANKVPYVGGKLLSYMFPDVAQDLRDKVERTIRDGISNGQTNQQIIQRIKGTKKLNYSDGLLDKTRTVIDSEVRTARAHLSSEVYLDTWKALGFEYTKDVATLDGRTTPLCASRDGRVQKLGEGHQKPPYHYRCRTVQVGCDADGDLSGVRPFVADDRSVKNIPKDERADKIGQTDANTTYKQWFDRQSVEYQKNWLGPKRYELYKKGDYPIDRFIDPLTGRKFTLSELRDMDEQTFKDLGL</sequence>
<dbReference type="InterPro" id="IPR006528">
    <property type="entry name" value="Phage_head_morphogenesis_dom"/>
</dbReference>
<evidence type="ECO:0000259" key="1">
    <source>
        <dbReference type="Pfam" id="PF04233"/>
    </source>
</evidence>
<dbReference type="STRING" id="1789224.BFG52_07490"/>
<dbReference type="KEGG" id="ala:BFG52_07490"/>
<gene>
    <name evidence="2" type="ORF">BFG52_07490</name>
</gene>
<dbReference type="OrthoDB" id="8614104at2"/>
<organism evidence="2 3">
    <name type="scientific">Acinetobacter larvae</name>
    <dbReference type="NCBI Taxonomy" id="1789224"/>
    <lineage>
        <taxon>Bacteria</taxon>
        <taxon>Pseudomonadati</taxon>
        <taxon>Pseudomonadota</taxon>
        <taxon>Gammaproteobacteria</taxon>
        <taxon>Moraxellales</taxon>
        <taxon>Moraxellaceae</taxon>
        <taxon>Acinetobacter</taxon>
    </lineage>
</organism>
<dbReference type="AlphaFoldDB" id="A0A1B2LZ26"/>
<dbReference type="Pfam" id="PF04233">
    <property type="entry name" value="Phage_Mu_F"/>
    <property type="match status" value="1"/>
</dbReference>